<evidence type="ECO:0000256" key="1">
    <source>
        <dbReference type="PROSITE-ProRule" id="PRU00023"/>
    </source>
</evidence>
<evidence type="ECO:0000313" key="2">
    <source>
        <dbReference type="EMBL" id="KAK8069245.1"/>
    </source>
</evidence>
<dbReference type="PANTHER" id="PTHR46082">
    <property type="entry name" value="ATP/GTP-BINDING PROTEIN-RELATED"/>
    <property type="match status" value="1"/>
</dbReference>
<dbReference type="GeneID" id="92090333"/>
<feature type="repeat" description="ANK" evidence="1">
    <location>
        <begin position="423"/>
        <end position="455"/>
    </location>
</feature>
<dbReference type="SMART" id="SM00248">
    <property type="entry name" value="ANK"/>
    <property type="match status" value="2"/>
</dbReference>
<protein>
    <recommendedName>
        <fullName evidence="4">Nucleoside phosphorylase domain-containing protein</fullName>
    </recommendedName>
</protein>
<proteinExistence type="predicted"/>
<dbReference type="InterPro" id="IPR002110">
    <property type="entry name" value="Ankyrin_rpt"/>
</dbReference>
<dbReference type="Gene3D" id="3.40.50.1580">
    <property type="entry name" value="Nucleoside phosphorylase domain"/>
    <property type="match status" value="1"/>
</dbReference>
<sequence length="687" mass="76535">MSDQTGSNKRNAKIYNIGWIAALPLELAAARAIRDEKHGRPNSFKKNPNDHNSYDWGKIGDHYVVLTSLPSAGIGAAAAAAAAMTTSFRHLRCVLMVGIGGGIPGKKDIRLGDVVVSLPHKTSSGVEQYDLESETYRSHLDSLYRQENKEHPPKVASIDDFYGLLMELLSDTEPLYVVVDALDESTKRHYDAIFNRVFEATPHLWRKVMDVIIERANGLLLLAILYAKSIDDVRCEADIEEFWKSMKATSDPKDLLAEAYSKSLGRIEGLIERDRARAQKFIVWVAYAQGPLTSEALQHAVAIDANVGAYYKTRLVVPVEELIDLCAGLVTWNRDTDLVEGDHVAQDQEYHRSDALAILQDADFADLRPLGSIRAHVGYDAEVGEPGWFWDPSATLLLEASRGGHLGLVKLLIGKGASPEKDVQRGALHAASMHGHVNIMAVLLHHGADINALASNVVPGLHGTALYHAQLGWPYNLEAVRLLSARGANDAIPGHFEPHRPGDWYDSDIVGMEKIDFHRQLLVTKVDFLYKAEQAALDLVRIHHTEHTPQALATFGMFMEKIDEIIKYCPRLENPDTLENQLLELIHDVEQVATNLLEDYVTEYTLQTSTDPNTLMDEVVECRYFSDIQETLERKPSIFRNMASKEADCLLSVHDAEPTDQALASTVMTRVTRLMHYIVQLKCITSE</sequence>
<dbReference type="PROSITE" id="PS50297">
    <property type="entry name" value="ANK_REP_REGION"/>
    <property type="match status" value="1"/>
</dbReference>
<dbReference type="PANTHER" id="PTHR46082:SF11">
    <property type="entry name" value="AAA+ ATPASE DOMAIN-CONTAINING PROTEIN-RELATED"/>
    <property type="match status" value="1"/>
</dbReference>
<keyword evidence="1" id="KW-0040">ANK repeat</keyword>
<evidence type="ECO:0008006" key="4">
    <source>
        <dbReference type="Google" id="ProtNLM"/>
    </source>
</evidence>
<dbReference type="EMBL" id="JAQQWL010000006">
    <property type="protein sequence ID" value="KAK8069245.1"/>
    <property type="molecule type" value="Genomic_DNA"/>
</dbReference>
<dbReference type="InterPro" id="IPR053137">
    <property type="entry name" value="NLR-like"/>
</dbReference>
<evidence type="ECO:0000313" key="3">
    <source>
        <dbReference type="Proteomes" id="UP001480595"/>
    </source>
</evidence>
<gene>
    <name evidence="2" type="ORF">PG994_005861</name>
</gene>
<dbReference type="Pfam" id="PF12796">
    <property type="entry name" value="Ank_2"/>
    <property type="match status" value="1"/>
</dbReference>
<accession>A0ABR1VG64</accession>
<organism evidence="2 3">
    <name type="scientific">Apiospora phragmitis</name>
    <dbReference type="NCBI Taxonomy" id="2905665"/>
    <lineage>
        <taxon>Eukaryota</taxon>
        <taxon>Fungi</taxon>
        <taxon>Dikarya</taxon>
        <taxon>Ascomycota</taxon>
        <taxon>Pezizomycotina</taxon>
        <taxon>Sordariomycetes</taxon>
        <taxon>Xylariomycetidae</taxon>
        <taxon>Amphisphaeriales</taxon>
        <taxon>Apiosporaceae</taxon>
        <taxon>Apiospora</taxon>
    </lineage>
</organism>
<dbReference type="PROSITE" id="PS50088">
    <property type="entry name" value="ANK_REPEAT"/>
    <property type="match status" value="1"/>
</dbReference>
<dbReference type="SUPFAM" id="SSF53167">
    <property type="entry name" value="Purine and uridine phosphorylases"/>
    <property type="match status" value="1"/>
</dbReference>
<dbReference type="SUPFAM" id="SSF48403">
    <property type="entry name" value="Ankyrin repeat"/>
    <property type="match status" value="1"/>
</dbReference>
<name>A0ABR1VG64_9PEZI</name>
<dbReference type="InterPro" id="IPR035994">
    <property type="entry name" value="Nucleoside_phosphorylase_sf"/>
</dbReference>
<dbReference type="Gene3D" id="1.25.40.20">
    <property type="entry name" value="Ankyrin repeat-containing domain"/>
    <property type="match status" value="1"/>
</dbReference>
<dbReference type="Proteomes" id="UP001480595">
    <property type="component" value="Unassembled WGS sequence"/>
</dbReference>
<dbReference type="InterPro" id="IPR036770">
    <property type="entry name" value="Ankyrin_rpt-contain_sf"/>
</dbReference>
<keyword evidence="3" id="KW-1185">Reference proteome</keyword>
<comment type="caution">
    <text evidence="2">The sequence shown here is derived from an EMBL/GenBank/DDBJ whole genome shotgun (WGS) entry which is preliminary data.</text>
</comment>
<dbReference type="RefSeq" id="XP_066716539.1">
    <property type="nucleotide sequence ID" value="XM_066857270.1"/>
</dbReference>
<reference evidence="2 3" key="1">
    <citation type="submission" date="2023-01" db="EMBL/GenBank/DDBJ databases">
        <title>Analysis of 21 Apiospora genomes using comparative genomics revels a genus with tremendous synthesis potential of carbohydrate active enzymes and secondary metabolites.</title>
        <authorList>
            <person name="Sorensen T."/>
        </authorList>
    </citation>
    <scope>NUCLEOTIDE SEQUENCE [LARGE SCALE GENOMIC DNA]</scope>
    <source>
        <strain evidence="2 3">CBS 135458</strain>
    </source>
</reference>